<comment type="function">
    <text evidence="9">DNA polymerase III is a complex, multichain enzyme responsible for most of the replicative synthesis in bacteria. This DNA polymerase also exhibits 3' to 5' exonuclease activity. The alpha chain is the DNA polymerase.</text>
</comment>
<dbReference type="InterPro" id="IPR004805">
    <property type="entry name" value="DnaE2/DnaE/PolC"/>
</dbReference>
<evidence type="ECO:0000256" key="5">
    <source>
        <dbReference type="ARBA" id="ARBA00022679"/>
    </source>
</evidence>
<dbReference type="InterPro" id="IPR004365">
    <property type="entry name" value="NA-bd_OB_tRNA"/>
</dbReference>
<evidence type="ECO:0000256" key="3">
    <source>
        <dbReference type="ARBA" id="ARBA00012417"/>
    </source>
</evidence>
<sequence>MSFTHLHLHTGYSLLDGSSKIPELVRRVKELGMDACAITDHGVMYGVIEFYKACKAEGIKPIIGCEVYVAPGSRFEKGKEKSAERYNHLILLAENDTGHKNLMKLVSRGFTEGFYYKPRVDYELLSEYHEGIIASSACLAGIVPTKLRNGDYEGAKEEAMRLQQIFGENNFFLELQDHGLSEQKFVNQGLMRISSETGIPLVATNDCHYLYKEDAEAHDVLICIQTQKNVYDEDRMKYEGGQFYVKSPEEMEEVFHYIPEAIHNTEEIARRCNVEIEFGKYHLPLYPVPEGYTSLSYLNKLCEDGFKKRYEGVDADTEASLRERLKYETDTIANMGFVDYFLIVWDYINFAKENHIAVGPGRGSAAGSIVAYCLGITGVDPIRYNLLFERFLNPERVTMPDIDVDFCVLRRQEVIDYVTEKYGREKVVQIVTFGTMAAKMVIRDVGRALDLPYSFCDKVAKMIPNELKMNIEKALLINPDLKRLYDEDEEAKKLIDLSRRLEGLPRHTSIHAAGVVISKREVDCYVPVSTSSDGAVTTQYTMETIEQLGLLKMDFLGLRNLTVIEKAVELVNRNRKKEGRDELDIEKIDMEDENIYLMISEGRTEGVFQLESPGMTSFMKKLRPDNIEDIIAGISLYRPGPMEFIDDYINGKRNAAAIEYDCEELVPILKSTYGCIVYQEQVMQIVRDLAGYSYGQSDLLRRAMSKKKDSVMKEERKNFVYGDESKGIPGCVANGVSEQVANKIYDKMIDFAKYAFNRSHAAAYAFITYQTAYLKYYYPKEYMAALLTSVMSNTGKVSEYILSGKEMGIAILPPDVNEGEGSFTAASGGIRYGMSAIKGLGENVTDAIVRDREERGPYKSLTDLIERLAGSINKKGLEALIKSGALDGLSGSRREKMAVYEQVLDSISHEKHSKMAGQLSLFDIAPKDDLSALEVKMPELGEFDVETKLAFEKEMLGVYLSGHPLESYQDMLKSVCNASSLDFAYDEEEGMVNVAPGKDYILGGIASVVNIKLTRNNQRMAFITLEDLVGSVEVIVFPRDFEKYRELIEEGRKYIISGKASLEENDAAKLIAGKIIPFEEVPREVWLQFENKAELEKVEDELNKIFEGNKGNARVMLYCREERQVKRVNTVRGISYAEAVIDELKHKLGCDNVKIVVKIQ</sequence>
<evidence type="ECO:0000256" key="9">
    <source>
        <dbReference type="ARBA" id="ARBA00025611"/>
    </source>
</evidence>
<evidence type="ECO:0000256" key="7">
    <source>
        <dbReference type="ARBA" id="ARBA00022705"/>
    </source>
</evidence>
<dbReference type="PANTHER" id="PTHR32294">
    <property type="entry name" value="DNA POLYMERASE III SUBUNIT ALPHA"/>
    <property type="match status" value="1"/>
</dbReference>
<accession>A0ABS1J1N5</accession>
<dbReference type="NCBIfam" id="TIGR00594">
    <property type="entry name" value="polc"/>
    <property type="match status" value="1"/>
</dbReference>
<keyword evidence="8" id="KW-0239">DNA-directed DNA polymerase</keyword>
<evidence type="ECO:0000256" key="10">
    <source>
        <dbReference type="ARBA" id="ARBA00049244"/>
    </source>
</evidence>
<dbReference type="InterPro" id="IPR016195">
    <property type="entry name" value="Pol/histidinol_Pase-like"/>
</dbReference>
<dbReference type="EC" id="2.7.7.7" evidence="3"/>
<dbReference type="InterPro" id="IPR004013">
    <property type="entry name" value="PHP_dom"/>
</dbReference>
<dbReference type="SMART" id="SM00481">
    <property type="entry name" value="POLIIIAc"/>
    <property type="match status" value="1"/>
</dbReference>
<evidence type="ECO:0000313" key="13">
    <source>
        <dbReference type="Proteomes" id="UP000604730"/>
    </source>
</evidence>
<gene>
    <name evidence="12" type="ORF">JJN12_09740</name>
</gene>
<organism evidence="12 13">
    <name type="scientific">Catonella massiliensis</name>
    <dbReference type="NCBI Taxonomy" id="2799636"/>
    <lineage>
        <taxon>Bacteria</taxon>
        <taxon>Bacillati</taxon>
        <taxon>Bacillota</taxon>
        <taxon>Clostridia</taxon>
        <taxon>Lachnospirales</taxon>
        <taxon>Lachnospiraceae</taxon>
        <taxon>Catonella</taxon>
    </lineage>
</organism>
<dbReference type="InterPro" id="IPR011708">
    <property type="entry name" value="DNA_pol3_alpha_NTPase_dom"/>
</dbReference>
<dbReference type="RefSeq" id="WP_208429495.1">
    <property type="nucleotide sequence ID" value="NZ_JAEPRJ010000001.1"/>
</dbReference>
<dbReference type="Gene3D" id="1.10.10.1600">
    <property type="entry name" value="Bacterial DNA polymerase III alpha subunit, thumb domain"/>
    <property type="match status" value="1"/>
</dbReference>
<dbReference type="Pfam" id="PF14579">
    <property type="entry name" value="HHH_6"/>
    <property type="match status" value="1"/>
</dbReference>
<dbReference type="InterPro" id="IPR029460">
    <property type="entry name" value="DNAPol_HHH"/>
</dbReference>
<comment type="subcellular location">
    <subcellularLocation>
        <location evidence="1">Cytoplasm</location>
    </subcellularLocation>
</comment>
<keyword evidence="13" id="KW-1185">Reference proteome</keyword>
<dbReference type="InterPro" id="IPR040982">
    <property type="entry name" value="DNA_pol3_finger"/>
</dbReference>
<protein>
    <recommendedName>
        <fullName evidence="4">DNA polymerase III subunit alpha</fullName>
        <ecNumber evidence="3">2.7.7.7</ecNumber>
    </recommendedName>
</protein>
<reference evidence="12 13" key="1">
    <citation type="submission" date="2021-01" db="EMBL/GenBank/DDBJ databases">
        <title>Isolation and description of Catonella massiliensis sp. nov., a novel Catonella species, isolated from a stable periodontitis subject.</title>
        <authorList>
            <person name="Antezack A."/>
            <person name="Boxberger M."/>
            <person name="La Scola B."/>
            <person name="Monnet-Corti V."/>
        </authorList>
    </citation>
    <scope>NUCLEOTIDE SEQUENCE [LARGE SCALE GENOMIC DNA]</scope>
    <source>
        <strain evidence="12 13">Marseille-Q4567</strain>
    </source>
</reference>
<keyword evidence="7" id="KW-0235">DNA replication</keyword>
<evidence type="ECO:0000256" key="4">
    <source>
        <dbReference type="ARBA" id="ARBA00019114"/>
    </source>
</evidence>
<dbReference type="CDD" id="cd04485">
    <property type="entry name" value="DnaE_OBF"/>
    <property type="match status" value="1"/>
</dbReference>
<dbReference type="NCBIfam" id="NF004226">
    <property type="entry name" value="PRK05673.1"/>
    <property type="match status" value="1"/>
</dbReference>
<comment type="caution">
    <text evidence="12">The sequence shown here is derived from an EMBL/GenBank/DDBJ whole genome shotgun (WGS) entry which is preliminary data.</text>
</comment>
<dbReference type="SUPFAM" id="SSF89550">
    <property type="entry name" value="PHP domain-like"/>
    <property type="match status" value="1"/>
</dbReference>
<comment type="catalytic activity">
    <reaction evidence="10">
        <text>DNA(n) + a 2'-deoxyribonucleoside 5'-triphosphate = DNA(n+1) + diphosphate</text>
        <dbReference type="Rhea" id="RHEA:22508"/>
        <dbReference type="Rhea" id="RHEA-COMP:17339"/>
        <dbReference type="Rhea" id="RHEA-COMP:17340"/>
        <dbReference type="ChEBI" id="CHEBI:33019"/>
        <dbReference type="ChEBI" id="CHEBI:61560"/>
        <dbReference type="ChEBI" id="CHEBI:173112"/>
        <dbReference type="EC" id="2.7.7.7"/>
    </reaction>
</comment>
<comment type="similarity">
    <text evidence="2">Belongs to the DNA polymerase type-C family. DnaE subfamily.</text>
</comment>
<dbReference type="PANTHER" id="PTHR32294:SF0">
    <property type="entry name" value="DNA POLYMERASE III SUBUNIT ALPHA"/>
    <property type="match status" value="1"/>
</dbReference>
<proteinExistence type="inferred from homology"/>
<dbReference type="Gene3D" id="3.20.20.140">
    <property type="entry name" value="Metal-dependent hydrolases"/>
    <property type="match status" value="1"/>
</dbReference>
<dbReference type="EMBL" id="JAEPRJ010000001">
    <property type="protein sequence ID" value="MBK5898051.1"/>
    <property type="molecule type" value="Genomic_DNA"/>
</dbReference>
<name>A0ABS1J1N5_9FIRM</name>
<evidence type="ECO:0000256" key="8">
    <source>
        <dbReference type="ARBA" id="ARBA00022932"/>
    </source>
</evidence>
<keyword evidence="6 12" id="KW-0548">Nucleotidyltransferase</keyword>
<dbReference type="InterPro" id="IPR041931">
    <property type="entry name" value="DNA_pol3_alpha_thumb_dom"/>
</dbReference>
<dbReference type="GO" id="GO:0003887">
    <property type="term" value="F:DNA-directed DNA polymerase activity"/>
    <property type="evidence" value="ECO:0007669"/>
    <property type="project" value="UniProtKB-EC"/>
</dbReference>
<keyword evidence="5 12" id="KW-0808">Transferase</keyword>
<dbReference type="NCBIfam" id="NF005298">
    <property type="entry name" value="PRK06826.1"/>
    <property type="match status" value="1"/>
</dbReference>
<dbReference type="Pfam" id="PF02811">
    <property type="entry name" value="PHP"/>
    <property type="match status" value="1"/>
</dbReference>
<dbReference type="Pfam" id="PF01336">
    <property type="entry name" value="tRNA_anti-codon"/>
    <property type="match status" value="1"/>
</dbReference>
<dbReference type="InterPro" id="IPR003141">
    <property type="entry name" value="Pol/His_phosphatase_N"/>
</dbReference>
<evidence type="ECO:0000256" key="6">
    <source>
        <dbReference type="ARBA" id="ARBA00022695"/>
    </source>
</evidence>
<dbReference type="Pfam" id="PF17657">
    <property type="entry name" value="DNA_pol3_finger"/>
    <property type="match status" value="1"/>
</dbReference>
<evidence type="ECO:0000313" key="12">
    <source>
        <dbReference type="EMBL" id="MBK5898051.1"/>
    </source>
</evidence>
<dbReference type="Pfam" id="PF07733">
    <property type="entry name" value="DNA_pol3_alpha"/>
    <property type="match status" value="1"/>
</dbReference>
<evidence type="ECO:0000256" key="2">
    <source>
        <dbReference type="ARBA" id="ARBA00009496"/>
    </source>
</evidence>
<dbReference type="Proteomes" id="UP000604730">
    <property type="component" value="Unassembled WGS sequence"/>
</dbReference>
<evidence type="ECO:0000259" key="11">
    <source>
        <dbReference type="SMART" id="SM00481"/>
    </source>
</evidence>
<dbReference type="Gene3D" id="1.10.150.870">
    <property type="match status" value="1"/>
</dbReference>
<dbReference type="CDD" id="cd12113">
    <property type="entry name" value="PHP_PolIIIA_DnaE3"/>
    <property type="match status" value="1"/>
</dbReference>
<feature type="domain" description="Polymerase/histidinol phosphatase N-terminal" evidence="11">
    <location>
        <begin position="4"/>
        <end position="71"/>
    </location>
</feature>
<evidence type="ECO:0000256" key="1">
    <source>
        <dbReference type="ARBA" id="ARBA00004496"/>
    </source>
</evidence>